<feature type="chain" id="PRO_5038864837" description="Transcription elongation factor GreAB" evidence="1">
    <location>
        <begin position="22"/>
        <end position="179"/>
    </location>
</feature>
<proteinExistence type="predicted"/>
<evidence type="ECO:0000313" key="3">
    <source>
        <dbReference type="Proteomes" id="UP000310541"/>
    </source>
</evidence>
<sequence length="179" mass="20868">MKRLYILIVLSLLLNLLGCSTETTDSTDYIEYDGSDLEVAVIGDIPNLNEEKVKFTNITFEEMEKLKPKPEEIDAVIITKENLIKASQGKYAKVYKNTNIPFFFIESSKSYVPFVYEKYSYEKYPEVDSLIYATGVYFHKEELTHWGYGLYNDKLNDENIRNVYIRIFSTIDDVKNMSN</sequence>
<name>A0A4U1MID4_9BACL</name>
<reference evidence="2 3" key="1">
    <citation type="submission" date="2019-04" db="EMBL/GenBank/DDBJ databases">
        <title>Genome sequence of Bacillus hwajinpoensis strain Y2.</title>
        <authorList>
            <person name="Fair J.L."/>
            <person name="Maclea K.S."/>
        </authorList>
    </citation>
    <scope>NUCLEOTIDE SEQUENCE [LARGE SCALE GENOMIC DNA]</scope>
    <source>
        <strain evidence="2 3">Y2</strain>
    </source>
</reference>
<gene>
    <name evidence="2" type="ORF">FBF83_09220</name>
</gene>
<keyword evidence="1" id="KW-0732">Signal</keyword>
<organism evidence="2 3">
    <name type="scientific">Guptibacillus hwajinpoensis</name>
    <dbReference type="NCBI Taxonomy" id="208199"/>
    <lineage>
        <taxon>Bacteria</taxon>
        <taxon>Bacillati</taxon>
        <taxon>Bacillota</taxon>
        <taxon>Bacilli</taxon>
        <taxon>Bacillales</taxon>
        <taxon>Guptibacillaceae</taxon>
        <taxon>Guptibacillus</taxon>
    </lineage>
</organism>
<dbReference type="EMBL" id="SWFM01000002">
    <property type="protein sequence ID" value="TKD70783.1"/>
    <property type="molecule type" value="Genomic_DNA"/>
</dbReference>
<dbReference type="RefSeq" id="WP_136946857.1">
    <property type="nucleotide sequence ID" value="NZ_SWFM01000002.1"/>
</dbReference>
<dbReference type="Proteomes" id="UP000310541">
    <property type="component" value="Unassembled WGS sequence"/>
</dbReference>
<comment type="caution">
    <text evidence="2">The sequence shown here is derived from an EMBL/GenBank/DDBJ whole genome shotgun (WGS) entry which is preliminary data.</text>
</comment>
<evidence type="ECO:0008006" key="4">
    <source>
        <dbReference type="Google" id="ProtNLM"/>
    </source>
</evidence>
<feature type="signal peptide" evidence="1">
    <location>
        <begin position="1"/>
        <end position="21"/>
    </location>
</feature>
<evidence type="ECO:0000313" key="2">
    <source>
        <dbReference type="EMBL" id="TKD70783.1"/>
    </source>
</evidence>
<accession>A0A4U1MID4</accession>
<dbReference type="OrthoDB" id="2454533at2"/>
<evidence type="ECO:0000256" key="1">
    <source>
        <dbReference type="SAM" id="SignalP"/>
    </source>
</evidence>
<dbReference type="AlphaFoldDB" id="A0A4U1MID4"/>
<protein>
    <recommendedName>
        <fullName evidence="4">Transcription elongation factor GreAB</fullName>
    </recommendedName>
</protein>